<dbReference type="InterPro" id="IPR051334">
    <property type="entry name" value="SRPK"/>
</dbReference>
<evidence type="ECO:0000256" key="6">
    <source>
        <dbReference type="ARBA" id="ARBA00022840"/>
    </source>
</evidence>
<feature type="domain" description="Protein kinase" evidence="10">
    <location>
        <begin position="41"/>
        <end position="403"/>
    </location>
</feature>
<keyword evidence="2" id="KW-0723">Serine/threonine-protein kinase</keyword>
<evidence type="ECO:0000259" key="10">
    <source>
        <dbReference type="PROSITE" id="PS50011"/>
    </source>
</evidence>
<dbReference type="InterPro" id="IPR011009">
    <property type="entry name" value="Kinase-like_dom_sf"/>
</dbReference>
<evidence type="ECO:0000313" key="11">
    <source>
        <dbReference type="EMBL" id="KIY62919.1"/>
    </source>
</evidence>
<dbReference type="GO" id="GO:0000245">
    <property type="term" value="P:spliceosomal complex assembly"/>
    <property type="evidence" value="ECO:0007669"/>
    <property type="project" value="TreeGrafter"/>
</dbReference>
<accession>A0A0D7AYE7</accession>
<keyword evidence="3" id="KW-0808">Transferase</keyword>
<dbReference type="STRING" id="1314674.A0A0D7AYE7"/>
<keyword evidence="4 9" id="KW-0547">Nucleotide-binding</keyword>
<evidence type="ECO:0000313" key="12">
    <source>
        <dbReference type="Proteomes" id="UP000054007"/>
    </source>
</evidence>
<dbReference type="Gene3D" id="3.30.200.20">
    <property type="entry name" value="Phosphorylase Kinase, domain 1"/>
    <property type="match status" value="1"/>
</dbReference>
<evidence type="ECO:0000256" key="5">
    <source>
        <dbReference type="ARBA" id="ARBA00022777"/>
    </source>
</evidence>
<evidence type="ECO:0000256" key="2">
    <source>
        <dbReference type="ARBA" id="ARBA00022527"/>
    </source>
</evidence>
<comment type="catalytic activity">
    <reaction evidence="8">
        <text>L-seryl-[protein] + ATP = O-phospho-L-seryl-[protein] + ADP + H(+)</text>
        <dbReference type="Rhea" id="RHEA:17989"/>
        <dbReference type="Rhea" id="RHEA-COMP:9863"/>
        <dbReference type="Rhea" id="RHEA-COMP:11604"/>
        <dbReference type="ChEBI" id="CHEBI:15378"/>
        <dbReference type="ChEBI" id="CHEBI:29999"/>
        <dbReference type="ChEBI" id="CHEBI:30616"/>
        <dbReference type="ChEBI" id="CHEBI:83421"/>
        <dbReference type="ChEBI" id="CHEBI:456216"/>
        <dbReference type="EC" id="2.7.11.1"/>
    </reaction>
</comment>
<dbReference type="InterPro" id="IPR017441">
    <property type="entry name" value="Protein_kinase_ATP_BS"/>
</dbReference>
<dbReference type="SUPFAM" id="SSF56112">
    <property type="entry name" value="Protein kinase-like (PK-like)"/>
    <property type="match status" value="1"/>
</dbReference>
<dbReference type="GO" id="GO:0004674">
    <property type="term" value="F:protein serine/threonine kinase activity"/>
    <property type="evidence" value="ECO:0007669"/>
    <property type="project" value="UniProtKB-KW"/>
</dbReference>
<keyword evidence="5 11" id="KW-0418">Kinase</keyword>
<dbReference type="Pfam" id="PF00069">
    <property type="entry name" value="Pkinase"/>
    <property type="match status" value="1"/>
</dbReference>
<evidence type="ECO:0000256" key="4">
    <source>
        <dbReference type="ARBA" id="ARBA00022741"/>
    </source>
</evidence>
<dbReference type="PROSITE" id="PS50011">
    <property type="entry name" value="PROTEIN_KINASE_DOM"/>
    <property type="match status" value="1"/>
</dbReference>
<organism evidence="11 12">
    <name type="scientific">Cylindrobasidium torrendii FP15055 ss-10</name>
    <dbReference type="NCBI Taxonomy" id="1314674"/>
    <lineage>
        <taxon>Eukaryota</taxon>
        <taxon>Fungi</taxon>
        <taxon>Dikarya</taxon>
        <taxon>Basidiomycota</taxon>
        <taxon>Agaricomycotina</taxon>
        <taxon>Agaricomycetes</taxon>
        <taxon>Agaricomycetidae</taxon>
        <taxon>Agaricales</taxon>
        <taxon>Marasmiineae</taxon>
        <taxon>Physalacriaceae</taxon>
        <taxon>Cylindrobasidium</taxon>
    </lineage>
</organism>
<feature type="binding site" evidence="9">
    <location>
        <position position="69"/>
    </location>
    <ligand>
        <name>ATP</name>
        <dbReference type="ChEBI" id="CHEBI:30616"/>
    </ligand>
</feature>
<evidence type="ECO:0000256" key="8">
    <source>
        <dbReference type="ARBA" id="ARBA00048679"/>
    </source>
</evidence>
<dbReference type="InterPro" id="IPR000719">
    <property type="entry name" value="Prot_kinase_dom"/>
</dbReference>
<evidence type="ECO:0000256" key="7">
    <source>
        <dbReference type="ARBA" id="ARBA00047899"/>
    </source>
</evidence>
<dbReference type="OrthoDB" id="5979581at2759"/>
<dbReference type="AlphaFoldDB" id="A0A0D7AYE7"/>
<keyword evidence="12" id="KW-1185">Reference proteome</keyword>
<protein>
    <recommendedName>
        <fullName evidence="1">non-specific serine/threonine protein kinase</fullName>
        <ecNumber evidence="1">2.7.11.1</ecNumber>
    </recommendedName>
</protein>
<gene>
    <name evidence="11" type="ORF">CYLTODRAFT_383024</name>
</gene>
<proteinExistence type="predicted"/>
<keyword evidence="6 9" id="KW-0067">ATP-binding</keyword>
<dbReference type="PANTHER" id="PTHR47634">
    <property type="entry name" value="PROTEIN KINASE DOMAIN-CONTAINING PROTEIN-RELATED"/>
    <property type="match status" value="1"/>
</dbReference>
<dbReference type="GO" id="GO:0050684">
    <property type="term" value="P:regulation of mRNA processing"/>
    <property type="evidence" value="ECO:0007669"/>
    <property type="project" value="TreeGrafter"/>
</dbReference>
<dbReference type="SMART" id="SM00220">
    <property type="entry name" value="S_TKc"/>
    <property type="match status" value="1"/>
</dbReference>
<dbReference type="EC" id="2.7.11.1" evidence="1"/>
<name>A0A0D7AYE7_9AGAR</name>
<comment type="catalytic activity">
    <reaction evidence="7">
        <text>L-threonyl-[protein] + ATP = O-phospho-L-threonyl-[protein] + ADP + H(+)</text>
        <dbReference type="Rhea" id="RHEA:46608"/>
        <dbReference type="Rhea" id="RHEA-COMP:11060"/>
        <dbReference type="Rhea" id="RHEA-COMP:11605"/>
        <dbReference type="ChEBI" id="CHEBI:15378"/>
        <dbReference type="ChEBI" id="CHEBI:30013"/>
        <dbReference type="ChEBI" id="CHEBI:30616"/>
        <dbReference type="ChEBI" id="CHEBI:61977"/>
        <dbReference type="ChEBI" id="CHEBI:456216"/>
        <dbReference type="EC" id="2.7.11.1"/>
    </reaction>
</comment>
<evidence type="ECO:0000256" key="9">
    <source>
        <dbReference type="PROSITE-ProRule" id="PRU10141"/>
    </source>
</evidence>
<dbReference type="Proteomes" id="UP000054007">
    <property type="component" value="Unassembled WGS sequence"/>
</dbReference>
<dbReference type="EMBL" id="KN880737">
    <property type="protein sequence ID" value="KIY62919.1"/>
    <property type="molecule type" value="Genomic_DNA"/>
</dbReference>
<evidence type="ECO:0000256" key="1">
    <source>
        <dbReference type="ARBA" id="ARBA00012513"/>
    </source>
</evidence>
<evidence type="ECO:0000256" key="3">
    <source>
        <dbReference type="ARBA" id="ARBA00022679"/>
    </source>
</evidence>
<dbReference type="PANTHER" id="PTHR47634:SF9">
    <property type="entry name" value="PROTEIN KINASE DOMAIN-CONTAINING PROTEIN-RELATED"/>
    <property type="match status" value="1"/>
</dbReference>
<dbReference type="GO" id="GO:0005524">
    <property type="term" value="F:ATP binding"/>
    <property type="evidence" value="ECO:0007669"/>
    <property type="project" value="UniProtKB-UniRule"/>
</dbReference>
<reference evidence="11 12" key="1">
    <citation type="journal article" date="2015" name="Fungal Genet. Biol.">
        <title>Evolution of novel wood decay mechanisms in Agaricales revealed by the genome sequences of Fistulina hepatica and Cylindrobasidium torrendii.</title>
        <authorList>
            <person name="Floudas D."/>
            <person name="Held B.W."/>
            <person name="Riley R."/>
            <person name="Nagy L.G."/>
            <person name="Koehler G."/>
            <person name="Ransdell A.S."/>
            <person name="Younus H."/>
            <person name="Chow J."/>
            <person name="Chiniquy J."/>
            <person name="Lipzen A."/>
            <person name="Tritt A."/>
            <person name="Sun H."/>
            <person name="Haridas S."/>
            <person name="LaButti K."/>
            <person name="Ohm R.A."/>
            <person name="Kues U."/>
            <person name="Blanchette R.A."/>
            <person name="Grigoriev I.V."/>
            <person name="Minto R.E."/>
            <person name="Hibbett D.S."/>
        </authorList>
    </citation>
    <scope>NUCLEOTIDE SEQUENCE [LARGE SCALE GENOMIC DNA]</scope>
    <source>
        <strain evidence="11 12">FP15055 ss-10</strain>
    </source>
</reference>
<dbReference type="PROSITE" id="PS00107">
    <property type="entry name" value="PROTEIN_KINASE_ATP"/>
    <property type="match status" value="1"/>
</dbReference>
<sequence>MVKVSILWGADDDLEGIHHYTSGGFHPIHLGDVLSSANAEYRILQKLGRGAFSTAWLAQTRSEQFVALKICSANSNPTHEVGIFERLARHPPVPENVVKLLDHFTLQGPNGIHTVLVHNVLGNPSDVVDPAIYPGRKHVRKLCHDITIGLAALHEQGIVHGVDLHSDNVGIALPTLNNHSFTDLLDHYCQPEALLVLPKKVPENPEALPRYLVRPISVIEYLAKTEVDPSFFEGPFQGQIMDLGNAIIADEQFTPACTPAAVCAPEIMFKCVVCPEEHASPPTRASDVWSLACTIFEIVCNTSLFHFASPNDTLLGDMATMCGEVPDEWRSYWESREGLRDKDISPEDAEAEWKLRLQQSIRGPRNVRTEEDIRELFGMLRSMLVMDPAQRPSAAEMAKHPWFEREGLV</sequence>
<dbReference type="Gene3D" id="1.10.510.10">
    <property type="entry name" value="Transferase(Phosphotransferase) domain 1"/>
    <property type="match status" value="1"/>
</dbReference>